<comment type="caution">
    <text evidence="6">The sequence shown here is derived from an EMBL/GenBank/DDBJ whole genome shotgun (WGS) entry which is preliminary data.</text>
</comment>
<dbReference type="GO" id="GO:0007021">
    <property type="term" value="P:tubulin complex assembly"/>
    <property type="evidence" value="ECO:0007669"/>
    <property type="project" value="UniProtKB-UniRule"/>
</dbReference>
<dbReference type="Proteomes" id="UP000224006">
    <property type="component" value="Unassembled WGS sequence"/>
</dbReference>
<dbReference type="GO" id="GO:0005874">
    <property type="term" value="C:microtubule"/>
    <property type="evidence" value="ECO:0007669"/>
    <property type="project" value="UniProtKB-KW"/>
</dbReference>
<feature type="compositionally biased region" description="Basic and acidic residues" evidence="5">
    <location>
        <begin position="118"/>
        <end position="136"/>
    </location>
</feature>
<evidence type="ECO:0000256" key="4">
    <source>
        <dbReference type="SAM" id="Coils"/>
    </source>
</evidence>
<dbReference type="GO" id="GO:0048487">
    <property type="term" value="F:beta-tubulin binding"/>
    <property type="evidence" value="ECO:0007669"/>
    <property type="project" value="InterPro"/>
</dbReference>
<dbReference type="Gene3D" id="1.20.58.90">
    <property type="match status" value="1"/>
</dbReference>
<dbReference type="EMBL" id="NWUJ01000014">
    <property type="protein sequence ID" value="PFH31723.1"/>
    <property type="molecule type" value="Genomic_DNA"/>
</dbReference>
<keyword evidence="3" id="KW-0493">Microtubule</keyword>
<dbReference type="SUPFAM" id="SSF46988">
    <property type="entry name" value="Tubulin chaperone cofactor A"/>
    <property type="match status" value="1"/>
</dbReference>
<dbReference type="STRING" id="94643.A0A2A9M7S3"/>
<comment type="similarity">
    <text evidence="1 3">Belongs to the TBCA family.</text>
</comment>
<name>A0A2A9M7S3_BESBE</name>
<dbReference type="PANTHER" id="PTHR21500:SF0">
    <property type="entry name" value="TUBULIN-SPECIFIC CHAPERONE A"/>
    <property type="match status" value="1"/>
</dbReference>
<keyword evidence="4" id="KW-0175">Coiled coil</keyword>
<evidence type="ECO:0000256" key="1">
    <source>
        <dbReference type="ARBA" id="ARBA00006806"/>
    </source>
</evidence>
<evidence type="ECO:0000256" key="5">
    <source>
        <dbReference type="SAM" id="MobiDB-lite"/>
    </source>
</evidence>
<dbReference type="GO" id="GO:0007023">
    <property type="term" value="P:post-chaperonin tubulin folding pathway"/>
    <property type="evidence" value="ECO:0007669"/>
    <property type="project" value="UniProtKB-UniRule"/>
</dbReference>
<dbReference type="RefSeq" id="XP_029215732.1">
    <property type="nucleotide sequence ID" value="XM_029361377.1"/>
</dbReference>
<keyword evidence="3" id="KW-0963">Cytoplasm</keyword>
<dbReference type="GO" id="GO:0005829">
    <property type="term" value="C:cytosol"/>
    <property type="evidence" value="ECO:0007669"/>
    <property type="project" value="TreeGrafter"/>
</dbReference>
<evidence type="ECO:0000256" key="3">
    <source>
        <dbReference type="RuleBase" id="RU364030"/>
    </source>
</evidence>
<dbReference type="KEGG" id="bbes:BESB_026970"/>
<organism evidence="6 7">
    <name type="scientific">Besnoitia besnoiti</name>
    <name type="common">Apicomplexan protozoan</name>
    <dbReference type="NCBI Taxonomy" id="94643"/>
    <lineage>
        <taxon>Eukaryota</taxon>
        <taxon>Sar</taxon>
        <taxon>Alveolata</taxon>
        <taxon>Apicomplexa</taxon>
        <taxon>Conoidasida</taxon>
        <taxon>Coccidia</taxon>
        <taxon>Eucoccidiorida</taxon>
        <taxon>Eimeriorina</taxon>
        <taxon>Sarcocystidae</taxon>
        <taxon>Besnoitia</taxon>
    </lineage>
</organism>
<dbReference type="OrthoDB" id="329454at2759"/>
<dbReference type="VEuPathDB" id="ToxoDB:BESB_026970"/>
<dbReference type="AlphaFoldDB" id="A0A2A9M7S3"/>
<dbReference type="InterPro" id="IPR036126">
    <property type="entry name" value="TBCA_sf"/>
</dbReference>
<reference evidence="6 7" key="1">
    <citation type="submission" date="2017-09" db="EMBL/GenBank/DDBJ databases">
        <title>Genome sequencing of Besnoitia besnoiti strain Bb-Ger1.</title>
        <authorList>
            <person name="Schares G."/>
            <person name="Venepally P."/>
            <person name="Lorenzi H.A."/>
        </authorList>
    </citation>
    <scope>NUCLEOTIDE SEQUENCE [LARGE SCALE GENOMIC DNA]</scope>
    <source>
        <strain evidence="6 7">Bb-Ger1</strain>
    </source>
</reference>
<sequence>MATPPTNEYLRLLRIRHKVVQRLLKEVKHYQLEVEQHRRTVARMKAENREPSDIKQQQNVYDETVVMVPDAEQRLLRACADLDDYILSSAACTETLHRKLMMPAVACGADGESEADADETKTAKATVHAETDGERSLEQEVCGIVETAQQLGREVPHLHIQFRAFEVLPDGGTRGQNPESEDEDDI</sequence>
<feature type="region of interest" description="Disordered" evidence="5">
    <location>
        <begin position="166"/>
        <end position="186"/>
    </location>
</feature>
<protein>
    <recommendedName>
        <fullName evidence="3">Tubulin-specific chaperone A</fullName>
    </recommendedName>
</protein>
<feature type="coiled-coil region" evidence="4">
    <location>
        <begin position="20"/>
        <end position="47"/>
    </location>
</feature>
<keyword evidence="7" id="KW-1185">Reference proteome</keyword>
<dbReference type="Pfam" id="PF02970">
    <property type="entry name" value="TBCA"/>
    <property type="match status" value="1"/>
</dbReference>
<accession>A0A2A9M7S3</accession>
<evidence type="ECO:0000313" key="6">
    <source>
        <dbReference type="EMBL" id="PFH31723.1"/>
    </source>
</evidence>
<dbReference type="InterPro" id="IPR004226">
    <property type="entry name" value="TBCA"/>
</dbReference>
<evidence type="ECO:0000256" key="2">
    <source>
        <dbReference type="ARBA" id="ARBA00023186"/>
    </source>
</evidence>
<comment type="subcellular location">
    <subcellularLocation>
        <location evidence="3">Cytoplasm</location>
        <location evidence="3">Cytoskeleton</location>
    </subcellularLocation>
</comment>
<evidence type="ECO:0000313" key="7">
    <source>
        <dbReference type="Proteomes" id="UP000224006"/>
    </source>
</evidence>
<comment type="subunit">
    <text evidence="3">Supercomplex made of cofactors A to E. Cofactors A and D function by capturing and stabilizing tubulin in a quasi-native conformation. Cofactor E binds to the cofactor D-tubulin complex; interaction with cofactor C then causes the release of tubulin polypeptides that are committed to the native state.</text>
</comment>
<keyword evidence="2 3" id="KW-0143">Chaperone</keyword>
<dbReference type="PANTHER" id="PTHR21500">
    <property type="entry name" value="TUBULIN-SPECIFIC CHAPERONE A"/>
    <property type="match status" value="1"/>
</dbReference>
<proteinExistence type="inferred from homology"/>
<dbReference type="GeneID" id="40307749"/>
<gene>
    <name evidence="6" type="ORF">BESB_026970</name>
</gene>
<feature type="region of interest" description="Disordered" evidence="5">
    <location>
        <begin position="112"/>
        <end position="136"/>
    </location>
</feature>
<keyword evidence="3" id="KW-0206">Cytoskeleton</keyword>